<dbReference type="InterPro" id="IPR008995">
    <property type="entry name" value="Mo/tungstate-bd_C_term_dom"/>
</dbReference>
<dbReference type="PANTHER" id="PTHR43875:SF15">
    <property type="entry name" value="TREHALOSE IMPORT ATP-BINDING PROTEIN SUGC"/>
    <property type="match status" value="1"/>
</dbReference>
<comment type="catalytic activity">
    <reaction evidence="9">
        <text>L-arabinose(out) + ATP + H2O = L-arabinose(in) + ADP + phosphate + H(+)</text>
        <dbReference type="Rhea" id="RHEA:30007"/>
        <dbReference type="ChEBI" id="CHEBI:15377"/>
        <dbReference type="ChEBI" id="CHEBI:15378"/>
        <dbReference type="ChEBI" id="CHEBI:17535"/>
        <dbReference type="ChEBI" id="CHEBI:30616"/>
        <dbReference type="ChEBI" id="CHEBI:43474"/>
        <dbReference type="ChEBI" id="CHEBI:456216"/>
        <dbReference type="EC" id="7.5.2.13"/>
    </reaction>
    <physiologicalReaction direction="left-to-right" evidence="9">
        <dbReference type="Rhea" id="RHEA:30008"/>
    </physiologicalReaction>
</comment>
<dbReference type="InterPro" id="IPR047641">
    <property type="entry name" value="ABC_transpr_MalK/UgpC-like"/>
</dbReference>
<dbReference type="Pfam" id="PF08402">
    <property type="entry name" value="TOBE_2"/>
    <property type="match status" value="1"/>
</dbReference>
<evidence type="ECO:0000256" key="11">
    <source>
        <dbReference type="ARBA" id="ARBA00061029"/>
    </source>
</evidence>
<feature type="region of interest" description="Disordered" evidence="14">
    <location>
        <begin position="261"/>
        <end position="280"/>
    </location>
</feature>
<name>A0A1S8AXG0_9EURY</name>
<dbReference type="GO" id="GO:0008643">
    <property type="term" value="P:carbohydrate transport"/>
    <property type="evidence" value="ECO:0007669"/>
    <property type="project" value="InterPro"/>
</dbReference>
<proteinExistence type="inferred from homology"/>
<keyword evidence="4" id="KW-0547">Nucleotide-binding</keyword>
<keyword evidence="5 16" id="KW-0067">ATP-binding</keyword>
<dbReference type="InterPro" id="IPR027417">
    <property type="entry name" value="P-loop_NTPase"/>
</dbReference>
<comment type="function">
    <text evidence="10">Part of the ABC transporter complex XacGHIJK involved in the uptake of xylose and arabinose. Responsible for energy coupling to the transport system.</text>
</comment>
<evidence type="ECO:0000256" key="5">
    <source>
        <dbReference type="ARBA" id="ARBA00022840"/>
    </source>
</evidence>
<dbReference type="InterPro" id="IPR003593">
    <property type="entry name" value="AAA+_ATPase"/>
</dbReference>
<dbReference type="SUPFAM" id="SSF50331">
    <property type="entry name" value="MOP-like"/>
    <property type="match status" value="1"/>
</dbReference>
<dbReference type="InterPro" id="IPR003439">
    <property type="entry name" value="ABC_transporter-like_ATP-bd"/>
</dbReference>
<dbReference type="AlphaFoldDB" id="A0A1S8AXG0"/>
<dbReference type="InterPro" id="IPR015855">
    <property type="entry name" value="ABC_transpr_MalK-like"/>
</dbReference>
<accession>A0A1S8AXG0</accession>
<dbReference type="GO" id="GO:0140359">
    <property type="term" value="F:ABC-type transporter activity"/>
    <property type="evidence" value="ECO:0007669"/>
    <property type="project" value="InterPro"/>
</dbReference>
<feature type="domain" description="ABC transporter" evidence="15">
    <location>
        <begin position="4"/>
        <end position="235"/>
    </location>
</feature>
<evidence type="ECO:0000256" key="1">
    <source>
        <dbReference type="ARBA" id="ARBA00004202"/>
    </source>
</evidence>
<comment type="catalytic activity">
    <reaction evidence="8">
        <text>D-xylose(out) + ATP + H2O = D-xylose(in) + ADP + phosphate + H(+)</text>
        <dbReference type="Rhea" id="RHEA:29899"/>
        <dbReference type="ChEBI" id="CHEBI:15377"/>
        <dbReference type="ChEBI" id="CHEBI:15378"/>
        <dbReference type="ChEBI" id="CHEBI:30616"/>
        <dbReference type="ChEBI" id="CHEBI:43474"/>
        <dbReference type="ChEBI" id="CHEBI:53455"/>
        <dbReference type="ChEBI" id="CHEBI:456216"/>
        <dbReference type="EC" id="7.5.2.13"/>
    </reaction>
    <physiologicalReaction direction="left-to-right" evidence="8">
        <dbReference type="Rhea" id="RHEA:29900"/>
    </physiologicalReaction>
</comment>
<dbReference type="GO" id="GO:0005524">
    <property type="term" value="F:ATP binding"/>
    <property type="evidence" value="ECO:0007669"/>
    <property type="project" value="UniProtKB-KW"/>
</dbReference>
<keyword evidence="3" id="KW-1003">Cell membrane</keyword>
<evidence type="ECO:0000259" key="15">
    <source>
        <dbReference type="PROSITE" id="PS50893"/>
    </source>
</evidence>
<comment type="caution">
    <text evidence="16">The sequence shown here is derived from an EMBL/GenBank/DDBJ whole genome shotgun (WGS) entry which is preliminary data.</text>
</comment>
<dbReference type="EMBL" id="LWLN01000001">
    <property type="protein sequence ID" value="OLZ41297.1"/>
    <property type="molecule type" value="Genomic_DNA"/>
</dbReference>
<evidence type="ECO:0000313" key="17">
    <source>
        <dbReference type="Proteomes" id="UP000189370"/>
    </source>
</evidence>
<dbReference type="PROSITE" id="PS00211">
    <property type="entry name" value="ABC_TRANSPORTER_1"/>
    <property type="match status" value="1"/>
</dbReference>
<dbReference type="InterPro" id="IPR012340">
    <property type="entry name" value="NA-bd_OB-fold"/>
</dbReference>
<dbReference type="InterPro" id="IPR017871">
    <property type="entry name" value="ABC_transporter-like_CS"/>
</dbReference>
<keyword evidence="6" id="KW-1278">Translocase</keyword>
<keyword evidence="2" id="KW-0813">Transport</keyword>
<evidence type="ECO:0000256" key="14">
    <source>
        <dbReference type="SAM" id="MobiDB-lite"/>
    </source>
</evidence>
<gene>
    <name evidence="16" type="ORF">A6E15_09985</name>
</gene>
<evidence type="ECO:0000256" key="4">
    <source>
        <dbReference type="ARBA" id="ARBA00022741"/>
    </source>
</evidence>
<evidence type="ECO:0000313" key="16">
    <source>
        <dbReference type="EMBL" id="OLZ41297.1"/>
    </source>
</evidence>
<dbReference type="OrthoDB" id="18368at2157"/>
<evidence type="ECO:0000256" key="7">
    <source>
        <dbReference type="ARBA" id="ARBA00023136"/>
    </source>
</evidence>
<evidence type="ECO:0000256" key="13">
    <source>
        <dbReference type="ARBA" id="ARBA00066315"/>
    </source>
</evidence>
<dbReference type="STRING" id="301967.A6E15_09985"/>
<keyword evidence="7" id="KW-0472">Membrane</keyword>
<dbReference type="GO" id="GO:0055052">
    <property type="term" value="C:ATP-binding cassette (ABC) transporter complex, substrate-binding subunit-containing"/>
    <property type="evidence" value="ECO:0007669"/>
    <property type="project" value="TreeGrafter"/>
</dbReference>
<comment type="subcellular location">
    <subcellularLocation>
        <location evidence="1">Cell membrane</location>
        <topology evidence="1">Peripheral membrane protein</topology>
    </subcellularLocation>
</comment>
<dbReference type="PANTHER" id="PTHR43875">
    <property type="entry name" value="MALTODEXTRIN IMPORT ATP-BINDING PROTEIN MSMX"/>
    <property type="match status" value="1"/>
</dbReference>
<evidence type="ECO:0000256" key="3">
    <source>
        <dbReference type="ARBA" id="ARBA00022475"/>
    </source>
</evidence>
<dbReference type="Gene3D" id="2.40.50.100">
    <property type="match status" value="1"/>
</dbReference>
<dbReference type="GO" id="GO:0016887">
    <property type="term" value="F:ATP hydrolysis activity"/>
    <property type="evidence" value="ECO:0007669"/>
    <property type="project" value="InterPro"/>
</dbReference>
<dbReference type="Proteomes" id="UP000189370">
    <property type="component" value="Unassembled WGS sequence"/>
</dbReference>
<evidence type="ECO:0000256" key="6">
    <source>
        <dbReference type="ARBA" id="ARBA00022967"/>
    </source>
</evidence>
<dbReference type="FunFam" id="3.40.50.300:FF:000042">
    <property type="entry name" value="Maltose/maltodextrin ABC transporter, ATP-binding protein"/>
    <property type="match status" value="1"/>
</dbReference>
<dbReference type="PROSITE" id="PS50893">
    <property type="entry name" value="ABC_TRANSPORTER_2"/>
    <property type="match status" value="1"/>
</dbReference>
<dbReference type="NCBIfam" id="NF008653">
    <property type="entry name" value="PRK11650.1"/>
    <property type="match status" value="1"/>
</dbReference>
<protein>
    <recommendedName>
        <fullName evidence="13">ABC-type D-xylose/L-arabinose transporter</fullName>
        <ecNumber evidence="13">7.5.2.13</ecNumber>
    </recommendedName>
</protein>
<dbReference type="SMART" id="SM00382">
    <property type="entry name" value="AAA"/>
    <property type="match status" value="1"/>
</dbReference>
<dbReference type="CDD" id="cd03301">
    <property type="entry name" value="ABC_MalK_N"/>
    <property type="match status" value="1"/>
</dbReference>
<dbReference type="SUPFAM" id="SSF52540">
    <property type="entry name" value="P-loop containing nucleoside triphosphate hydrolases"/>
    <property type="match status" value="1"/>
</dbReference>
<dbReference type="InterPro" id="IPR013611">
    <property type="entry name" value="Transp-assoc_OB_typ2"/>
</dbReference>
<evidence type="ECO:0000256" key="8">
    <source>
        <dbReference type="ARBA" id="ARBA00050355"/>
    </source>
</evidence>
<dbReference type="Gene3D" id="3.40.50.300">
    <property type="entry name" value="P-loop containing nucleotide triphosphate hydrolases"/>
    <property type="match status" value="1"/>
</dbReference>
<keyword evidence="17" id="KW-1185">Reference proteome</keyword>
<dbReference type="RefSeq" id="WP_076145971.1">
    <property type="nucleotide sequence ID" value="NZ_LWLN01000001.1"/>
</dbReference>
<evidence type="ECO:0000256" key="9">
    <source>
        <dbReference type="ARBA" id="ARBA00051890"/>
    </source>
</evidence>
<organism evidence="16 17">
    <name type="scientific">Natrinema saccharevitans</name>
    <dbReference type="NCBI Taxonomy" id="301967"/>
    <lineage>
        <taxon>Archaea</taxon>
        <taxon>Methanobacteriati</taxon>
        <taxon>Methanobacteriota</taxon>
        <taxon>Stenosarchaea group</taxon>
        <taxon>Halobacteria</taxon>
        <taxon>Halobacteriales</taxon>
        <taxon>Natrialbaceae</taxon>
        <taxon>Natrinema</taxon>
    </lineage>
</organism>
<dbReference type="Gene3D" id="2.40.50.140">
    <property type="entry name" value="Nucleic acid-binding proteins"/>
    <property type="match status" value="1"/>
</dbReference>
<reference evidence="17" key="1">
    <citation type="submission" date="2016-04" db="EMBL/GenBank/DDBJ databases">
        <authorList>
            <person name="Chen S.-C."/>
            <person name="Lai M.-C."/>
        </authorList>
    </citation>
    <scope>NUCLEOTIDE SEQUENCE [LARGE SCALE GENOMIC DNA]</scope>
    <source>
        <strain evidence="17">AB14</strain>
    </source>
</reference>
<dbReference type="EC" id="7.5.2.13" evidence="13"/>
<dbReference type="Pfam" id="PF00005">
    <property type="entry name" value="ABC_tran"/>
    <property type="match status" value="1"/>
</dbReference>
<evidence type="ECO:0000256" key="12">
    <source>
        <dbReference type="ARBA" id="ARBA00065962"/>
    </source>
</evidence>
<evidence type="ECO:0000256" key="10">
    <source>
        <dbReference type="ARBA" id="ARBA00053454"/>
    </source>
</evidence>
<comment type="similarity">
    <text evidence="11">Belongs to the ABC transporter superfamily. Carbohydrate uptake transporter-1 (CUT1) (TC 3.A.1.1) family.</text>
</comment>
<comment type="subunit">
    <text evidence="12">The complex is composed of two ATP-binding proteins (XacJ and XacK), two transmembrane proteins (XacH and XacI) and a solute-binding protein (XacG).</text>
</comment>
<evidence type="ECO:0000256" key="2">
    <source>
        <dbReference type="ARBA" id="ARBA00022448"/>
    </source>
</evidence>
<sequence length="389" mass="43100">MTTIKLRNLRKEFDDVVAVNGIDLTIEDGEFLVIVGPSGCGKSTTLRLLAGLEQATDGRIGMNGRDVTDTEPKNRNVAMVFQNYALYPHMTGRRNITFGMKSTGSFTDEDIDRRVEEVAETLDITDLLDRKPQAMSGGERQRIALGRAIVRDPDAFLMDEPLSNLDAKLRIQMRAELTRLHAELQTTTIYVTHDQTEAMTLGERVVVMNDGQIMQVDSPQVLYDFPENRFVAEFIGDPAMNMIDVTVEHWTAVHDAFELPLPSDGGEDGITETSPAARQSKEQQAAILGIRPEDFYLAREYPDLGDETFTATVDVTEPLGDSLLIHCSVGDAAFKIQAEPRTSLQTGDEITVTYDPERLHLFDPETGEAVYHSANAPASPERVEQAPRG</sequence>